<dbReference type="Proteomes" id="UP001241377">
    <property type="component" value="Unassembled WGS sequence"/>
</dbReference>
<name>A0ACC2V028_9TREE</name>
<organism evidence="1 2">
    <name type="scientific">Naganishia cerealis</name>
    <dbReference type="NCBI Taxonomy" id="610337"/>
    <lineage>
        <taxon>Eukaryota</taxon>
        <taxon>Fungi</taxon>
        <taxon>Dikarya</taxon>
        <taxon>Basidiomycota</taxon>
        <taxon>Agaricomycotina</taxon>
        <taxon>Tremellomycetes</taxon>
        <taxon>Filobasidiales</taxon>
        <taxon>Filobasidiaceae</taxon>
        <taxon>Naganishia</taxon>
    </lineage>
</organism>
<dbReference type="EMBL" id="JASBWR010000137">
    <property type="protein sequence ID" value="KAJ9092221.1"/>
    <property type="molecule type" value="Genomic_DNA"/>
</dbReference>
<sequence>MSDSPSKPKGEWWELPKELKDLKQRLEDEEKEAKEQVEGGEKAESDNGEVKRIADRVQDDSQALTRRDPNQDPSRNRSPSPALSALESIEDPLAHLGPEPVVPPGGFHNQIEAEHAFIYLLKKFRVDETWTWDVTIRKLIVDPLYKSLKTLAERKNVWQKYISDLVANAEAIKQEKINRLRPHFKRLFQQNKDRIKYYSTFKTAEQLFAHDRVWNSLENAEDRKALFDEHVNGLKTAKQNAETALRQRNMAVMKSLIKQLPITVSTRWRDARNMIIESAQFKADKSLQTIDDIDILEIYDDYSSSLIREHAENMRKSQSEKARRARKARDGFRELLADLEAKGQITSRMKWKEFVKLVEDSEAYEHLLGMPGSSPLDLFRDVVDDIAEAVAEAIKRVNAACEKSGKKIELGMSREDFDSFLEENKLTTVLDPKRVPEVYEIMQSRLEKEAAEKRRRAERKRRHLIDDLRYGMKKAEPPIDLDGTYEDAIPIMEKLREFKDLDEEGRREAFDKFVRRQKEKIRERTRERERDRDREAANSDADGSMNGHKSKAHRRSPSPAGSDLRSGDKRPRHDRDRSERERDAGHRSRDKERYSKDKKYRDDLYENDRDEDDRHRSRASKDEYKSRRKDDADEEPIDEGHIAKKPRVDEDQPSRPDDTVGKPEKTEMTAAEEGEISMMI</sequence>
<protein>
    <submittedName>
        <fullName evidence="1">Uncharacterized protein</fullName>
    </submittedName>
</protein>
<gene>
    <name evidence="1" type="ORF">QFC19_008758</name>
</gene>
<accession>A0ACC2V028</accession>
<proteinExistence type="predicted"/>
<evidence type="ECO:0000313" key="1">
    <source>
        <dbReference type="EMBL" id="KAJ9092221.1"/>
    </source>
</evidence>
<comment type="caution">
    <text evidence="1">The sequence shown here is derived from an EMBL/GenBank/DDBJ whole genome shotgun (WGS) entry which is preliminary data.</text>
</comment>
<reference evidence="1" key="1">
    <citation type="submission" date="2023-04" db="EMBL/GenBank/DDBJ databases">
        <title>Draft Genome sequencing of Naganishia species isolated from polar environments using Oxford Nanopore Technology.</title>
        <authorList>
            <person name="Leo P."/>
            <person name="Venkateswaran K."/>
        </authorList>
    </citation>
    <scope>NUCLEOTIDE SEQUENCE</scope>
    <source>
        <strain evidence="1">MNA-CCFEE 5261</strain>
    </source>
</reference>
<keyword evidence="2" id="KW-1185">Reference proteome</keyword>
<evidence type="ECO:0000313" key="2">
    <source>
        <dbReference type="Proteomes" id="UP001241377"/>
    </source>
</evidence>